<evidence type="ECO:0000313" key="2">
    <source>
        <dbReference type="Proteomes" id="UP000509429"/>
    </source>
</evidence>
<dbReference type="AlphaFoldDB" id="A0A6N0HNJ2"/>
<proteinExistence type="predicted"/>
<name>A0A6N0HNJ2_9GAMM</name>
<evidence type="ECO:0000313" key="1">
    <source>
        <dbReference type="EMBL" id="QKQ23875.1"/>
    </source>
</evidence>
<keyword evidence="2" id="KW-1185">Reference proteome</keyword>
<gene>
    <name evidence="1" type="ORF">HUE58_01450</name>
</gene>
<dbReference type="RefSeq" id="WP_174605315.1">
    <property type="nucleotide sequence ID" value="NZ_CP054490.1"/>
</dbReference>
<organism evidence="1 2">
    <name type="scientific">Candidatus Ruthia endofausta</name>
    <dbReference type="NCBI Taxonomy" id="2738852"/>
    <lineage>
        <taxon>Bacteria</taxon>
        <taxon>Pseudomonadati</taxon>
        <taxon>Pseudomonadota</taxon>
        <taxon>Gammaproteobacteria</taxon>
        <taxon>Candidatus Pseudothioglobaceae</taxon>
        <taxon>Candidatus Ruthturnera</taxon>
    </lineage>
</organism>
<accession>A0A6N0HNJ2</accession>
<dbReference type="KEGG" id="reo:HUE58_01450"/>
<sequence length="49" mass="5606">MQKVIKDNENIESSYAVVLPDDCIPGILENNKEIQVIIRLLDKIDSQNH</sequence>
<dbReference type="Proteomes" id="UP000509429">
    <property type="component" value="Chromosome"/>
</dbReference>
<reference evidence="1 2" key="1">
    <citation type="submission" date="2020-05" db="EMBL/GenBank/DDBJ databases">
        <title>Horizontal transmission and recombination maintain forever young bacterial symbiont genomes.</title>
        <authorList>
            <person name="Russell S.L."/>
            <person name="Pepper-Tunick E."/>
            <person name="Svedberg J."/>
            <person name="Byrne A."/>
            <person name="Ruelas Castillo J."/>
            <person name="Vollmers C."/>
            <person name="Beinart R.A."/>
            <person name="Corbett-Detig R."/>
        </authorList>
    </citation>
    <scope>NUCLEOTIDE SEQUENCE [LARGE SCALE GENOMIC DNA]</scope>
    <source>
        <strain evidence="1">JDF_Ridge</strain>
    </source>
</reference>
<protein>
    <submittedName>
        <fullName evidence="1">Uncharacterized protein</fullName>
    </submittedName>
</protein>
<dbReference type="EMBL" id="CP054490">
    <property type="protein sequence ID" value="QKQ23875.1"/>
    <property type="molecule type" value="Genomic_DNA"/>
</dbReference>